<feature type="region of interest" description="Disordered" evidence="8">
    <location>
        <begin position="1"/>
        <end position="50"/>
    </location>
</feature>
<evidence type="ECO:0000313" key="10">
    <source>
        <dbReference type="EMBL" id="AFV15809.1"/>
    </source>
</evidence>
<organism evidence="10">
    <name type="scientific">Carica papaya</name>
    <name type="common">Papaya</name>
    <dbReference type="NCBI Taxonomy" id="3649"/>
    <lineage>
        <taxon>Eukaryota</taxon>
        <taxon>Viridiplantae</taxon>
        <taxon>Streptophyta</taxon>
        <taxon>Embryophyta</taxon>
        <taxon>Tracheophyta</taxon>
        <taxon>Spermatophyta</taxon>
        <taxon>Magnoliopsida</taxon>
        <taxon>eudicotyledons</taxon>
        <taxon>Gunneridae</taxon>
        <taxon>Pentapetalae</taxon>
        <taxon>rosids</taxon>
        <taxon>malvids</taxon>
        <taxon>Brassicales</taxon>
        <taxon>Caricaceae</taxon>
        <taxon>Carica</taxon>
    </lineage>
</organism>
<comment type="subcellular location">
    <subcellularLocation>
        <location evidence="1">Nucleus</location>
    </subcellularLocation>
</comment>
<evidence type="ECO:0000259" key="9">
    <source>
        <dbReference type="PROSITE" id="PS51032"/>
    </source>
</evidence>
<keyword evidence="3" id="KW-0238">DNA-binding</keyword>
<feature type="compositionally biased region" description="Low complexity" evidence="8">
    <location>
        <begin position="9"/>
        <end position="20"/>
    </location>
</feature>
<dbReference type="OrthoDB" id="676764at2759"/>
<evidence type="ECO:0000256" key="4">
    <source>
        <dbReference type="ARBA" id="ARBA00023159"/>
    </source>
</evidence>
<dbReference type="GO" id="GO:0005634">
    <property type="term" value="C:nucleus"/>
    <property type="evidence" value="ECO:0007669"/>
    <property type="project" value="UniProtKB-SubCell"/>
</dbReference>
<name>X2C082_CARPA</name>
<dbReference type="GO" id="GO:0003700">
    <property type="term" value="F:DNA-binding transcription factor activity"/>
    <property type="evidence" value="ECO:0007669"/>
    <property type="project" value="InterPro"/>
</dbReference>
<evidence type="ECO:0000256" key="2">
    <source>
        <dbReference type="ARBA" id="ARBA00023015"/>
    </source>
</evidence>
<dbReference type="Pfam" id="PF00847">
    <property type="entry name" value="AP2"/>
    <property type="match status" value="1"/>
</dbReference>
<protein>
    <submittedName>
        <fullName evidence="10">CBF/DREB1 transcription factor 1</fullName>
    </submittedName>
</protein>
<accession>X2C082</accession>
<dbReference type="GO" id="GO:0003677">
    <property type="term" value="F:DNA binding"/>
    <property type="evidence" value="ECO:0007669"/>
    <property type="project" value="UniProtKB-KW"/>
</dbReference>
<dbReference type="Gene3D" id="3.30.730.10">
    <property type="entry name" value="AP2/ERF domain"/>
    <property type="match status" value="1"/>
</dbReference>
<dbReference type="CDD" id="cd00018">
    <property type="entry name" value="AP2"/>
    <property type="match status" value="1"/>
</dbReference>
<dbReference type="InterPro" id="IPR016177">
    <property type="entry name" value="DNA-bd_dom_sf"/>
</dbReference>
<sequence length="212" mass="23891">MDICRDTNQSKSNKNNPQSPEKALHALEAQTQRRGNMQKRKAGRKKFQETRHPVYKGVRRRNGKWVCETREPNKQSRIWVGTFSSPEMAARAHDVAALALRGESSASLNFPDEIRALPRAKSSAIRDIQCAAMEAAEVFRNTGDSSSAINVHGDDDQEDEGMVFLDEDEVFNMPAILHSMAEGLILAPPSVQRECTWDDDMEDEVELALWSY</sequence>
<keyword evidence="5" id="KW-0804">Transcription</keyword>
<keyword evidence="2" id="KW-0805">Transcription regulation</keyword>
<evidence type="ECO:0000256" key="8">
    <source>
        <dbReference type="SAM" id="MobiDB-lite"/>
    </source>
</evidence>
<dbReference type="InterPro" id="IPR045277">
    <property type="entry name" value="DRE1A-I"/>
</dbReference>
<evidence type="ECO:0000256" key="3">
    <source>
        <dbReference type="ARBA" id="ARBA00023125"/>
    </source>
</evidence>
<comment type="similarity">
    <text evidence="7">Belongs to the AP2/ERF transcription factor family. ERF subfamily.</text>
</comment>
<feature type="domain" description="AP2/ERF" evidence="9">
    <location>
        <begin position="54"/>
        <end position="111"/>
    </location>
</feature>
<keyword evidence="4" id="KW-0010">Activator</keyword>
<reference evidence="10" key="1">
    <citation type="submission" date="2012-05" db="EMBL/GenBank/DDBJ databases">
        <title>Functional Analysis of a Papaya Transcription Factor CBF1, Involved in Cold-Responsive Gene Expression.</title>
        <authorList>
            <person name="Zhu X."/>
            <person name="Zou Y."/>
            <person name="Li X."/>
            <person name="Chen W."/>
            <person name="Liu T."/>
            <person name="Wang R."/>
            <person name="Luo J."/>
        </authorList>
    </citation>
    <scope>NUCLEOTIDE SEQUENCE</scope>
</reference>
<evidence type="ECO:0000256" key="6">
    <source>
        <dbReference type="ARBA" id="ARBA00023242"/>
    </source>
</evidence>
<feature type="compositionally biased region" description="Basic residues" evidence="8">
    <location>
        <begin position="36"/>
        <end position="45"/>
    </location>
</feature>
<evidence type="ECO:0000256" key="7">
    <source>
        <dbReference type="ARBA" id="ARBA00024343"/>
    </source>
</evidence>
<dbReference type="PANTHER" id="PTHR31839">
    <property type="entry name" value="DEHYDRATION-RESPONSIVE ELEMENT-BINDING PROTEIN 1D"/>
    <property type="match status" value="1"/>
</dbReference>
<dbReference type="PANTHER" id="PTHR31839:SF39">
    <property type="entry name" value="CBF3 PROTEIN"/>
    <property type="match status" value="1"/>
</dbReference>
<dbReference type="InterPro" id="IPR036955">
    <property type="entry name" value="AP2/ERF_dom_sf"/>
</dbReference>
<gene>
    <name evidence="10" type="primary">CBF1</name>
</gene>
<dbReference type="SUPFAM" id="SSF54171">
    <property type="entry name" value="DNA-binding domain"/>
    <property type="match status" value="1"/>
</dbReference>
<dbReference type="AlphaFoldDB" id="X2C082"/>
<proteinExistence type="evidence at transcript level"/>
<dbReference type="EMBL" id="JX047553">
    <property type="protein sequence ID" value="AFV15809.1"/>
    <property type="molecule type" value="mRNA"/>
</dbReference>
<evidence type="ECO:0000256" key="1">
    <source>
        <dbReference type="ARBA" id="ARBA00004123"/>
    </source>
</evidence>
<keyword evidence="6" id="KW-0539">Nucleus</keyword>
<dbReference type="PROSITE" id="PS51032">
    <property type="entry name" value="AP2_ERF"/>
    <property type="match status" value="1"/>
</dbReference>
<dbReference type="SMART" id="SM00380">
    <property type="entry name" value="AP2"/>
    <property type="match status" value="1"/>
</dbReference>
<evidence type="ECO:0000256" key="5">
    <source>
        <dbReference type="ARBA" id="ARBA00023163"/>
    </source>
</evidence>
<dbReference type="InterPro" id="IPR001471">
    <property type="entry name" value="AP2/ERF_dom"/>
</dbReference>